<reference evidence="2" key="1">
    <citation type="journal article" date="2014" name="Int. J. Syst. Evol. Microbiol.">
        <title>Complete genome sequence of Corynebacterium casei LMG S-19264T (=DSM 44701T), isolated from a smear-ripened cheese.</title>
        <authorList>
            <consortium name="US DOE Joint Genome Institute (JGI-PGF)"/>
            <person name="Walter F."/>
            <person name="Albersmeier A."/>
            <person name="Kalinowski J."/>
            <person name="Ruckert C."/>
        </authorList>
    </citation>
    <scope>NUCLEOTIDE SEQUENCE</scope>
    <source>
        <strain evidence="2">KCTC 12870</strain>
    </source>
</reference>
<evidence type="ECO:0000313" key="3">
    <source>
        <dbReference type="Proteomes" id="UP000642829"/>
    </source>
</evidence>
<protein>
    <submittedName>
        <fullName evidence="2">Uncharacterized protein</fullName>
    </submittedName>
</protein>
<organism evidence="2 3">
    <name type="scientific">Cerasicoccus arenae</name>
    <dbReference type="NCBI Taxonomy" id="424488"/>
    <lineage>
        <taxon>Bacteria</taxon>
        <taxon>Pseudomonadati</taxon>
        <taxon>Verrucomicrobiota</taxon>
        <taxon>Opitutia</taxon>
        <taxon>Puniceicoccales</taxon>
        <taxon>Cerasicoccaceae</taxon>
        <taxon>Cerasicoccus</taxon>
    </lineage>
</organism>
<proteinExistence type="predicted"/>
<gene>
    <name evidence="2" type="ORF">GCM10007047_13410</name>
</gene>
<keyword evidence="1" id="KW-0812">Transmembrane</keyword>
<dbReference type="EMBL" id="BMXG01000007">
    <property type="protein sequence ID" value="GHB98737.1"/>
    <property type="molecule type" value="Genomic_DNA"/>
</dbReference>
<dbReference type="RefSeq" id="WP_189513247.1">
    <property type="nucleotide sequence ID" value="NZ_BMXG01000007.1"/>
</dbReference>
<accession>A0A8J3DGF9</accession>
<evidence type="ECO:0000313" key="2">
    <source>
        <dbReference type="EMBL" id="GHB98737.1"/>
    </source>
</evidence>
<keyword evidence="1" id="KW-0472">Membrane</keyword>
<dbReference type="AlphaFoldDB" id="A0A8J3DGF9"/>
<evidence type="ECO:0000256" key="1">
    <source>
        <dbReference type="SAM" id="Phobius"/>
    </source>
</evidence>
<keyword evidence="1" id="KW-1133">Transmembrane helix</keyword>
<reference evidence="2" key="2">
    <citation type="submission" date="2020-09" db="EMBL/GenBank/DDBJ databases">
        <authorList>
            <person name="Sun Q."/>
            <person name="Kim S."/>
        </authorList>
    </citation>
    <scope>NUCLEOTIDE SEQUENCE</scope>
    <source>
        <strain evidence="2">KCTC 12870</strain>
    </source>
</reference>
<name>A0A8J3DGF9_9BACT</name>
<feature type="transmembrane region" description="Helical" evidence="1">
    <location>
        <begin position="44"/>
        <end position="66"/>
    </location>
</feature>
<dbReference type="Proteomes" id="UP000642829">
    <property type="component" value="Unassembled WGS sequence"/>
</dbReference>
<sequence length="80" mass="8939">MRFFGAIIFGTMTLVGVLLLVLANLTLVAEDIRIGPENWNWDYLIWMAASPVACLGLMVVGILFAMSFARAFRPRFTTNI</sequence>
<keyword evidence="3" id="KW-1185">Reference proteome</keyword>
<comment type="caution">
    <text evidence="2">The sequence shown here is derived from an EMBL/GenBank/DDBJ whole genome shotgun (WGS) entry which is preliminary data.</text>
</comment>